<evidence type="ECO:0000313" key="2">
    <source>
        <dbReference type="Proteomes" id="UP000002035"/>
    </source>
</evidence>
<keyword evidence="2" id="KW-1185">Reference proteome</keyword>
<dbReference type="GeneID" id="9226468"/>
<dbReference type="AlphaFoldDB" id="C5FJ88"/>
<name>C5FJ88_ARTOC</name>
<evidence type="ECO:0008006" key="3">
    <source>
        <dbReference type="Google" id="ProtNLM"/>
    </source>
</evidence>
<dbReference type="eggNOG" id="ENOG502SYYD">
    <property type="taxonomic scope" value="Eukaryota"/>
</dbReference>
<dbReference type="VEuPathDB" id="FungiDB:MCYG_02328"/>
<reference evidence="2" key="1">
    <citation type="journal article" date="2012" name="MBio">
        <title>Comparative genome analysis of Trichophyton rubrum and related dermatophytes reveals candidate genes involved in infection.</title>
        <authorList>
            <person name="Martinez D.A."/>
            <person name="Oliver B.G."/>
            <person name="Graeser Y."/>
            <person name="Goldberg J.M."/>
            <person name="Li W."/>
            <person name="Martinez-Rossi N.M."/>
            <person name="Monod M."/>
            <person name="Shelest E."/>
            <person name="Barton R.C."/>
            <person name="Birch E."/>
            <person name="Brakhage A.A."/>
            <person name="Chen Z."/>
            <person name="Gurr S.J."/>
            <person name="Heiman D."/>
            <person name="Heitman J."/>
            <person name="Kosti I."/>
            <person name="Rossi A."/>
            <person name="Saif S."/>
            <person name="Samalova M."/>
            <person name="Saunders C.W."/>
            <person name="Shea T."/>
            <person name="Summerbell R.C."/>
            <person name="Xu J."/>
            <person name="Young S."/>
            <person name="Zeng Q."/>
            <person name="Birren B.W."/>
            <person name="Cuomo C.A."/>
            <person name="White T.C."/>
        </authorList>
    </citation>
    <scope>NUCLEOTIDE SEQUENCE [LARGE SCALE GENOMIC DNA]</scope>
    <source>
        <strain evidence="2">ATCC MYA-4605 / CBS 113480</strain>
    </source>
</reference>
<sequence length="447" mass="51543">MGSRAPVLPSLPYDILSLILEELVEDKPSLARLSLTCWALRPLALHFLLDTVDLSSHNRGRLPECEDEIRPEVHADFGDEYRQVNLVPQQRAFLRLMTDRPELALCVKSLKWTLVWIDWEEEALAEIDYELWNVFARFTNVRHLDLASIHNLYYLYDQPFIRRNPPRLFPAVTHLRLVGWMHRGLVDAIIDALDPTTLHTLILDHLQDEGAFPDGTPIAQDIASEHACSLKNRSRGDTYRGSITANLYRRQQVGEAAIFPGPMWTALRTLSARRCTSLVRFECKIPPVHQDIDLRNYYTWFDDTVSFLSNVRQTLRSLTITFGECPLLTRHSRCGTARNLSRIALHHNIHIVADFLRVLLPALSHPDFSCLGNLYFQGFSILNKAGSYGVQNLELDDVRELSRRCPIAPWETITHTFKTDHCPVFLGYDYYPDRETIQRFRAILEQS</sequence>
<dbReference type="OMA" id="VGWMHRG"/>
<organism evidence="1 2">
    <name type="scientific">Arthroderma otae (strain ATCC MYA-4605 / CBS 113480)</name>
    <name type="common">Microsporum canis</name>
    <dbReference type="NCBI Taxonomy" id="554155"/>
    <lineage>
        <taxon>Eukaryota</taxon>
        <taxon>Fungi</taxon>
        <taxon>Dikarya</taxon>
        <taxon>Ascomycota</taxon>
        <taxon>Pezizomycotina</taxon>
        <taxon>Eurotiomycetes</taxon>
        <taxon>Eurotiomycetidae</taxon>
        <taxon>Onygenales</taxon>
        <taxon>Arthrodermataceae</taxon>
        <taxon>Microsporum</taxon>
    </lineage>
</organism>
<evidence type="ECO:0000313" key="1">
    <source>
        <dbReference type="EMBL" id="EEQ29509.1"/>
    </source>
</evidence>
<gene>
    <name evidence="1" type="ORF">MCYG_02328</name>
</gene>
<dbReference type="Proteomes" id="UP000002035">
    <property type="component" value="Unassembled WGS sequence"/>
</dbReference>
<dbReference type="RefSeq" id="XP_002849394.1">
    <property type="nucleotide sequence ID" value="XM_002849348.1"/>
</dbReference>
<dbReference type="OrthoDB" id="4252443at2759"/>
<proteinExistence type="predicted"/>
<accession>C5FJ88</accession>
<dbReference type="EMBL" id="DS995702">
    <property type="protein sequence ID" value="EEQ29509.1"/>
    <property type="molecule type" value="Genomic_DNA"/>
</dbReference>
<dbReference type="HOGENOM" id="CLU_612460_0_0_1"/>
<protein>
    <recommendedName>
        <fullName evidence="3">F-box domain-containing protein</fullName>
    </recommendedName>
</protein>